<comment type="caution">
    <text evidence="7">The sequence shown here is derived from an EMBL/GenBank/DDBJ whole genome shotgun (WGS) entry which is preliminary data.</text>
</comment>
<reference evidence="8" key="1">
    <citation type="submission" date="2017-01" db="EMBL/GenBank/DDBJ databases">
        <authorList>
            <person name="Mah S.A."/>
            <person name="Swanson W.J."/>
            <person name="Moy G.W."/>
            <person name="Vacquier V.D."/>
        </authorList>
    </citation>
    <scope>NUCLEOTIDE SEQUENCE [LARGE SCALE GENOMIC DNA]</scope>
    <source>
        <strain evidence="8">124861</strain>
    </source>
</reference>
<dbReference type="PANTHER" id="PTHR30290:SF10">
    <property type="entry name" value="PERIPLASMIC OLIGOPEPTIDE-BINDING PROTEIN-RELATED"/>
    <property type="match status" value="1"/>
</dbReference>
<keyword evidence="4 5" id="KW-0732">Signal</keyword>
<dbReference type="CDD" id="cd08504">
    <property type="entry name" value="PBP2_OppA"/>
    <property type="match status" value="1"/>
</dbReference>
<dbReference type="InterPro" id="IPR030678">
    <property type="entry name" value="Peptide/Ni-bd"/>
</dbReference>
<dbReference type="STRING" id="1931275.BV914_10395"/>
<dbReference type="Proteomes" id="UP000193303">
    <property type="component" value="Unassembled WGS sequence"/>
</dbReference>
<dbReference type="Gene3D" id="3.90.76.10">
    <property type="entry name" value="Dipeptide-binding Protein, Domain 1"/>
    <property type="match status" value="1"/>
</dbReference>
<dbReference type="EMBL" id="MTAB01000007">
    <property type="protein sequence ID" value="OSI23213.1"/>
    <property type="molecule type" value="Genomic_DNA"/>
</dbReference>
<dbReference type="PANTHER" id="PTHR30290">
    <property type="entry name" value="PERIPLASMIC BINDING COMPONENT OF ABC TRANSPORTER"/>
    <property type="match status" value="1"/>
</dbReference>
<evidence type="ECO:0000256" key="1">
    <source>
        <dbReference type="ARBA" id="ARBA00004196"/>
    </source>
</evidence>
<proteinExistence type="inferred from homology"/>
<organism evidence="7 8">
    <name type="scientific">Neisseria dumasiana</name>
    <dbReference type="NCBI Taxonomy" id="1931275"/>
    <lineage>
        <taxon>Bacteria</taxon>
        <taxon>Pseudomonadati</taxon>
        <taxon>Pseudomonadota</taxon>
        <taxon>Betaproteobacteria</taxon>
        <taxon>Neisseriales</taxon>
        <taxon>Neisseriaceae</taxon>
        <taxon>Neisseria</taxon>
    </lineage>
</organism>
<evidence type="ECO:0000256" key="2">
    <source>
        <dbReference type="ARBA" id="ARBA00005695"/>
    </source>
</evidence>
<dbReference type="SUPFAM" id="SSF53850">
    <property type="entry name" value="Periplasmic binding protein-like II"/>
    <property type="match status" value="1"/>
</dbReference>
<dbReference type="GO" id="GO:1904680">
    <property type="term" value="F:peptide transmembrane transporter activity"/>
    <property type="evidence" value="ECO:0007669"/>
    <property type="project" value="TreeGrafter"/>
</dbReference>
<dbReference type="AlphaFoldDB" id="A0A1X3DJ70"/>
<sequence length="553" mass="61771">MKEHTFFQQKALLLAVATAFGLAACGGGNSAENNQNTAPVSTEAAEKQEIVINNGAEPESLDPHKVSGVPESGILRQILVGLTSTDNDGNTVPGMAEKWESADNKVWKFTLRDAKWSNGDPVTAEDFAYSFRRVTDPATASPYASYLADAKVLNAAKIIEGKAKPDSLGVKAVDAKTLEITLEEPVPYFPDMLIHTSVKPVHKATVEKFGDKWTSPANIVVNGPYTVKTWDVNSQIVLERNPNYFDDANTTITKATLLPISSPPTDMSRFKAGEVDVTYNDIPTEQFKSLQQEMGGQMKVAPYLCSYYYEFNHTKPPFNDVKVRKALQLTLDRETMVDKVIGRGETAAYQFTPPAAQGMKEFVPEWKSWDKAKRIEEAKKLLAEAGYSESKPLNFELLYNTNENHKKNAVAAAALWKEALGFVNVNLVNQEWKTYLDTRRNQKHQMARGGWCADYNEASTFLNTFKSDNSSNYGKYQSAEFDNLILKTLSGDVTPEQRGELYSQAEAVMDKDAATIFVFHYVNARLVKPYVDGYSTKDPMDNWQIKNWKILKH</sequence>
<evidence type="ECO:0000259" key="6">
    <source>
        <dbReference type="Pfam" id="PF00496"/>
    </source>
</evidence>
<dbReference type="PROSITE" id="PS51257">
    <property type="entry name" value="PROKAR_LIPOPROTEIN"/>
    <property type="match status" value="1"/>
</dbReference>
<dbReference type="InterPro" id="IPR000914">
    <property type="entry name" value="SBP_5_dom"/>
</dbReference>
<evidence type="ECO:0000313" key="7">
    <source>
        <dbReference type="EMBL" id="OSI23213.1"/>
    </source>
</evidence>
<gene>
    <name evidence="7" type="ORF">BV912_04620</name>
</gene>
<dbReference type="FunFam" id="3.10.105.10:FF:000001">
    <property type="entry name" value="Oligopeptide ABC transporter, oligopeptide-binding protein"/>
    <property type="match status" value="1"/>
</dbReference>
<dbReference type="Pfam" id="PF00496">
    <property type="entry name" value="SBP_bac_5"/>
    <property type="match status" value="1"/>
</dbReference>
<name>A0A1X3DJ70_9NEIS</name>
<dbReference type="PIRSF" id="PIRSF002741">
    <property type="entry name" value="MppA"/>
    <property type="match status" value="1"/>
</dbReference>
<dbReference type="InterPro" id="IPR039424">
    <property type="entry name" value="SBP_5"/>
</dbReference>
<dbReference type="Gene3D" id="3.10.105.10">
    <property type="entry name" value="Dipeptide-binding Protein, Domain 3"/>
    <property type="match status" value="1"/>
</dbReference>
<dbReference type="FunFam" id="3.90.76.10:FF:000001">
    <property type="entry name" value="Oligopeptide ABC transporter substrate-binding protein"/>
    <property type="match status" value="1"/>
</dbReference>
<feature type="domain" description="Solute-binding protein family 5" evidence="6">
    <location>
        <begin position="91"/>
        <end position="471"/>
    </location>
</feature>
<dbReference type="RefSeq" id="WP_004283973.1">
    <property type="nucleotide sequence ID" value="NZ_MTAB01000007.1"/>
</dbReference>
<evidence type="ECO:0000313" key="8">
    <source>
        <dbReference type="Proteomes" id="UP000193303"/>
    </source>
</evidence>
<accession>A0A1X3DJ70</accession>
<keyword evidence="3" id="KW-0813">Transport</keyword>
<evidence type="ECO:0000256" key="3">
    <source>
        <dbReference type="ARBA" id="ARBA00022448"/>
    </source>
</evidence>
<protein>
    <submittedName>
        <fullName evidence="7">Oligopeptide ABC transporter substrate-binding protein OppA</fullName>
    </submittedName>
</protein>
<feature type="chain" id="PRO_5010860316" evidence="5">
    <location>
        <begin position="24"/>
        <end position="553"/>
    </location>
</feature>
<dbReference type="Gene3D" id="3.40.190.10">
    <property type="entry name" value="Periplasmic binding protein-like II"/>
    <property type="match status" value="1"/>
</dbReference>
<evidence type="ECO:0000256" key="4">
    <source>
        <dbReference type="ARBA" id="ARBA00022729"/>
    </source>
</evidence>
<comment type="subcellular location">
    <subcellularLocation>
        <location evidence="1">Cell envelope</location>
    </subcellularLocation>
</comment>
<dbReference type="GO" id="GO:0015833">
    <property type="term" value="P:peptide transport"/>
    <property type="evidence" value="ECO:0007669"/>
    <property type="project" value="TreeGrafter"/>
</dbReference>
<feature type="signal peptide" evidence="5">
    <location>
        <begin position="1"/>
        <end position="23"/>
    </location>
</feature>
<dbReference type="GO" id="GO:0043190">
    <property type="term" value="C:ATP-binding cassette (ABC) transporter complex"/>
    <property type="evidence" value="ECO:0007669"/>
    <property type="project" value="InterPro"/>
</dbReference>
<dbReference type="OrthoDB" id="9801799at2"/>
<comment type="similarity">
    <text evidence="2">Belongs to the bacterial solute-binding protein 5 family.</text>
</comment>
<dbReference type="GO" id="GO:0030288">
    <property type="term" value="C:outer membrane-bounded periplasmic space"/>
    <property type="evidence" value="ECO:0007669"/>
    <property type="project" value="TreeGrafter"/>
</dbReference>
<evidence type="ECO:0000256" key="5">
    <source>
        <dbReference type="SAM" id="SignalP"/>
    </source>
</evidence>